<accession>A0A9N9NAT0</accession>
<dbReference type="AlphaFoldDB" id="A0A9N9NAT0"/>
<sequence>MPIPTLLDQYIIKTKEKLNKWNYKFYCKACVEKLGEDEEQKSCFSNKTDRIIQHLKK</sequence>
<feature type="non-terminal residue" evidence="1">
    <location>
        <position position="57"/>
    </location>
</feature>
<keyword evidence="2" id="KW-1185">Reference proteome</keyword>
<dbReference type="OrthoDB" id="2409922at2759"/>
<evidence type="ECO:0000313" key="2">
    <source>
        <dbReference type="Proteomes" id="UP000789396"/>
    </source>
</evidence>
<protein>
    <submittedName>
        <fullName evidence="1">4426_t:CDS:1</fullName>
    </submittedName>
</protein>
<dbReference type="Proteomes" id="UP000789396">
    <property type="component" value="Unassembled WGS sequence"/>
</dbReference>
<dbReference type="EMBL" id="CAJVPZ010024730">
    <property type="protein sequence ID" value="CAG8720051.1"/>
    <property type="molecule type" value="Genomic_DNA"/>
</dbReference>
<comment type="caution">
    <text evidence="1">The sequence shown here is derived from an EMBL/GenBank/DDBJ whole genome shotgun (WGS) entry which is preliminary data.</text>
</comment>
<gene>
    <name evidence="1" type="ORF">RFULGI_LOCUS11395</name>
</gene>
<name>A0A9N9NAT0_9GLOM</name>
<reference evidence="1" key="1">
    <citation type="submission" date="2021-06" db="EMBL/GenBank/DDBJ databases">
        <authorList>
            <person name="Kallberg Y."/>
            <person name="Tangrot J."/>
            <person name="Rosling A."/>
        </authorList>
    </citation>
    <scope>NUCLEOTIDE SEQUENCE</scope>
    <source>
        <strain evidence="1">IN212</strain>
    </source>
</reference>
<proteinExistence type="predicted"/>
<evidence type="ECO:0000313" key="1">
    <source>
        <dbReference type="EMBL" id="CAG8720051.1"/>
    </source>
</evidence>
<organism evidence="1 2">
    <name type="scientific">Racocetra fulgida</name>
    <dbReference type="NCBI Taxonomy" id="60492"/>
    <lineage>
        <taxon>Eukaryota</taxon>
        <taxon>Fungi</taxon>
        <taxon>Fungi incertae sedis</taxon>
        <taxon>Mucoromycota</taxon>
        <taxon>Glomeromycotina</taxon>
        <taxon>Glomeromycetes</taxon>
        <taxon>Diversisporales</taxon>
        <taxon>Gigasporaceae</taxon>
        <taxon>Racocetra</taxon>
    </lineage>
</organism>